<feature type="domain" description="PLD phosphodiesterase" evidence="10">
    <location>
        <begin position="368"/>
        <end position="390"/>
    </location>
</feature>
<comment type="subcellular location">
    <subcellularLocation>
        <location evidence="3">Secreted</location>
    </subcellularLocation>
</comment>
<sequence length="472" mass="50487">MQAGPTPSDQAIPSPAGSYPVRAGNLVRPLVDSGPTFRRIGAAIAAARHSVFVTATFLDPDFVMPDGQGTLFDLLDRAAGRGLDVRGLFWRPNPQSSGYGRTFPGSAEDRALLVRRGSGFSIRWDRAAGPYCQHQKSWLIDAGKPGETAFVGGINPTFAAFEPGHAGENERHDVYVEIAGPCACDVHHNFVQRWNEASERDAADGRWGPNDSDLAFPERPGAPCGTSLVQIQRQIPAGRYGDGHASPGGEPWDIAAGERTVLAQYQLAIAAARRTIYVENQALPVPEIAAALAAALDRGVEVVLLVPTEPEESVRAVRHDPARRAFFAGIEALGQRCNFLLAGLAGRARLAGIAGPNAGGNRCPVYVHDKIMLVDDAWATIGSCNLHGYSLDGHGEMNAAIWDAAVVRALRRTLLAEHLDLDTAGLDDRAALRLFRETASANRARWRAGEAGWQGLAIALDPATYGVERFSG</sequence>
<keyword evidence="5" id="KW-0964">Secreted</keyword>
<comment type="catalytic activity">
    <reaction evidence="1">
        <text>a 1,2-diacyl-sn-glycero-3-phosphocholine + H2O = a 1,2-diacyl-sn-glycero-3-phosphate + choline + H(+)</text>
        <dbReference type="Rhea" id="RHEA:14445"/>
        <dbReference type="ChEBI" id="CHEBI:15354"/>
        <dbReference type="ChEBI" id="CHEBI:15377"/>
        <dbReference type="ChEBI" id="CHEBI:15378"/>
        <dbReference type="ChEBI" id="CHEBI:57643"/>
        <dbReference type="ChEBI" id="CHEBI:58608"/>
        <dbReference type="EC" id="3.1.4.4"/>
    </reaction>
</comment>
<gene>
    <name evidence="11" type="ORF">QO011_001404</name>
</gene>
<evidence type="ECO:0000256" key="2">
    <source>
        <dbReference type="ARBA" id="ARBA00003145"/>
    </source>
</evidence>
<dbReference type="InterPro" id="IPR015679">
    <property type="entry name" value="PLipase_D_fam"/>
</dbReference>
<evidence type="ECO:0000256" key="9">
    <source>
        <dbReference type="ARBA" id="ARBA00029594"/>
    </source>
</evidence>
<evidence type="ECO:0000256" key="6">
    <source>
        <dbReference type="ARBA" id="ARBA00022737"/>
    </source>
</evidence>
<reference evidence="11 12" key="1">
    <citation type="submission" date="2023-07" db="EMBL/GenBank/DDBJ databases">
        <title>Genomic Encyclopedia of Type Strains, Phase IV (KMG-IV): sequencing the most valuable type-strain genomes for metagenomic binning, comparative biology and taxonomic classification.</title>
        <authorList>
            <person name="Goeker M."/>
        </authorList>
    </citation>
    <scope>NUCLEOTIDE SEQUENCE [LARGE SCALE GENOMIC DNA]</scope>
    <source>
        <strain evidence="11 12">DSM 19619</strain>
    </source>
</reference>
<dbReference type="RefSeq" id="WP_307269586.1">
    <property type="nucleotide sequence ID" value="NZ_JAUSVX010000002.1"/>
</dbReference>
<dbReference type="InterPro" id="IPR001736">
    <property type="entry name" value="PLipase_D/transphosphatidylase"/>
</dbReference>
<dbReference type="Gene3D" id="3.30.870.10">
    <property type="entry name" value="Endonuclease Chain A"/>
    <property type="match status" value="2"/>
</dbReference>
<comment type="caution">
    <text evidence="11">The sequence shown here is derived from an EMBL/GenBank/DDBJ whole genome shotgun (WGS) entry which is preliminary data.</text>
</comment>
<dbReference type="PANTHER" id="PTHR18896:SF76">
    <property type="entry name" value="PHOSPHOLIPASE"/>
    <property type="match status" value="1"/>
</dbReference>
<keyword evidence="8" id="KW-0443">Lipid metabolism</keyword>
<name>A0ABU0J549_9HYPH</name>
<keyword evidence="6" id="KW-0677">Repeat</keyword>
<evidence type="ECO:0000256" key="4">
    <source>
        <dbReference type="ARBA" id="ARBA00018392"/>
    </source>
</evidence>
<dbReference type="Proteomes" id="UP001242480">
    <property type="component" value="Unassembled WGS sequence"/>
</dbReference>
<organism evidence="11 12">
    <name type="scientific">Labrys wisconsinensis</name>
    <dbReference type="NCBI Taxonomy" id="425677"/>
    <lineage>
        <taxon>Bacteria</taxon>
        <taxon>Pseudomonadati</taxon>
        <taxon>Pseudomonadota</taxon>
        <taxon>Alphaproteobacteria</taxon>
        <taxon>Hyphomicrobiales</taxon>
        <taxon>Xanthobacteraceae</taxon>
        <taxon>Labrys</taxon>
    </lineage>
</organism>
<protein>
    <recommendedName>
        <fullName evidence="4">Phospholipase D</fullName>
    </recommendedName>
    <alternativeName>
        <fullName evidence="9">Choline phosphatase</fullName>
    </alternativeName>
</protein>
<evidence type="ECO:0000256" key="7">
    <source>
        <dbReference type="ARBA" id="ARBA00022801"/>
    </source>
</evidence>
<accession>A0ABU0J549</accession>
<comment type="function">
    <text evidence="2">Could be a virulence factor.</text>
</comment>
<dbReference type="PROSITE" id="PS50035">
    <property type="entry name" value="PLD"/>
    <property type="match status" value="1"/>
</dbReference>
<evidence type="ECO:0000313" key="12">
    <source>
        <dbReference type="Proteomes" id="UP001242480"/>
    </source>
</evidence>
<keyword evidence="7" id="KW-0378">Hydrolase</keyword>
<dbReference type="SUPFAM" id="SSF56024">
    <property type="entry name" value="Phospholipase D/nuclease"/>
    <property type="match status" value="2"/>
</dbReference>
<dbReference type="PANTHER" id="PTHR18896">
    <property type="entry name" value="PHOSPHOLIPASE D"/>
    <property type="match status" value="1"/>
</dbReference>
<evidence type="ECO:0000313" key="11">
    <source>
        <dbReference type="EMBL" id="MDQ0468404.1"/>
    </source>
</evidence>
<keyword evidence="12" id="KW-1185">Reference proteome</keyword>
<proteinExistence type="predicted"/>
<dbReference type="SMART" id="SM00155">
    <property type="entry name" value="PLDc"/>
    <property type="match status" value="2"/>
</dbReference>
<evidence type="ECO:0000256" key="3">
    <source>
        <dbReference type="ARBA" id="ARBA00004613"/>
    </source>
</evidence>
<evidence type="ECO:0000256" key="8">
    <source>
        <dbReference type="ARBA" id="ARBA00023098"/>
    </source>
</evidence>
<dbReference type="InterPro" id="IPR025202">
    <property type="entry name" value="PLD-like_dom"/>
</dbReference>
<evidence type="ECO:0000256" key="5">
    <source>
        <dbReference type="ARBA" id="ARBA00022525"/>
    </source>
</evidence>
<dbReference type="EMBL" id="JAUSVX010000002">
    <property type="protein sequence ID" value="MDQ0468404.1"/>
    <property type="molecule type" value="Genomic_DNA"/>
</dbReference>
<evidence type="ECO:0000256" key="1">
    <source>
        <dbReference type="ARBA" id="ARBA00000798"/>
    </source>
</evidence>
<evidence type="ECO:0000259" key="10">
    <source>
        <dbReference type="PROSITE" id="PS50035"/>
    </source>
</evidence>
<dbReference type="Pfam" id="PF13091">
    <property type="entry name" value="PLDc_2"/>
    <property type="match status" value="1"/>
</dbReference>